<accession>A0A510VMU3</accession>
<keyword evidence="1" id="KW-0732">Signal</keyword>
<sequence>MEKSLLLITLVVSILPLSACSSSTNKTSQHNFVPAKLQPVAKTKTTVENSHPKKGDYFNKTECTPFN</sequence>
<dbReference type="EMBL" id="BJUD01000004">
    <property type="protein sequence ID" value="GEK28116.1"/>
    <property type="molecule type" value="Genomic_DNA"/>
</dbReference>
<feature type="signal peptide" evidence="1">
    <location>
        <begin position="1"/>
        <end position="19"/>
    </location>
</feature>
<feature type="chain" id="PRO_5038765595" description="Lipoprotein" evidence="1">
    <location>
        <begin position="20"/>
        <end position="67"/>
    </location>
</feature>
<evidence type="ECO:0008006" key="4">
    <source>
        <dbReference type="Google" id="ProtNLM"/>
    </source>
</evidence>
<evidence type="ECO:0000313" key="3">
    <source>
        <dbReference type="Proteomes" id="UP000321429"/>
    </source>
</evidence>
<dbReference type="Proteomes" id="UP000321429">
    <property type="component" value="Unassembled WGS sequence"/>
</dbReference>
<name>A0A510VMU3_9LACO</name>
<gene>
    <name evidence="2" type="ORF">LSI01_04270</name>
</gene>
<organism evidence="2 3">
    <name type="scientific">Furfurilactobacillus siliginis</name>
    <dbReference type="NCBI Taxonomy" id="348151"/>
    <lineage>
        <taxon>Bacteria</taxon>
        <taxon>Bacillati</taxon>
        <taxon>Bacillota</taxon>
        <taxon>Bacilli</taxon>
        <taxon>Lactobacillales</taxon>
        <taxon>Lactobacillaceae</taxon>
        <taxon>Furfurilactobacillus</taxon>
    </lineage>
</organism>
<dbReference type="AlphaFoldDB" id="A0A510VMU3"/>
<evidence type="ECO:0000256" key="1">
    <source>
        <dbReference type="SAM" id="SignalP"/>
    </source>
</evidence>
<evidence type="ECO:0000313" key="2">
    <source>
        <dbReference type="EMBL" id="GEK28116.1"/>
    </source>
</evidence>
<comment type="caution">
    <text evidence="2">The sequence shown here is derived from an EMBL/GenBank/DDBJ whole genome shotgun (WGS) entry which is preliminary data.</text>
</comment>
<protein>
    <recommendedName>
        <fullName evidence="4">Lipoprotein</fullName>
    </recommendedName>
</protein>
<reference evidence="2 3" key="1">
    <citation type="submission" date="2019-07" db="EMBL/GenBank/DDBJ databases">
        <title>Whole genome shotgun sequence of Lactobacillus siliginis NBRC 101315.</title>
        <authorList>
            <person name="Hosoyama A."/>
            <person name="Uohara A."/>
            <person name="Ohji S."/>
            <person name="Ichikawa N."/>
        </authorList>
    </citation>
    <scope>NUCLEOTIDE SEQUENCE [LARGE SCALE GENOMIC DNA]</scope>
    <source>
        <strain evidence="2 3">NBRC 101315</strain>
    </source>
</reference>
<proteinExistence type="predicted"/>